<reference evidence="15" key="1">
    <citation type="journal article" date="2019" name="Int. J. Syst. Evol. Microbiol.">
        <title>The Global Catalogue of Microorganisms (GCM) 10K type strain sequencing project: providing services to taxonomists for standard genome sequencing and annotation.</title>
        <authorList>
            <consortium name="The Broad Institute Genomics Platform"/>
            <consortium name="The Broad Institute Genome Sequencing Center for Infectious Disease"/>
            <person name="Wu L."/>
            <person name="Ma J."/>
        </authorList>
    </citation>
    <scope>NUCLEOTIDE SEQUENCE [LARGE SCALE GENOMIC DNA]</scope>
    <source>
        <strain evidence="15">CCUG 56607</strain>
    </source>
</reference>
<dbReference type="PANTHER" id="PTHR43298">
    <property type="entry name" value="MULTIDRUG RESISTANCE PROTEIN NORM-RELATED"/>
    <property type="match status" value="1"/>
</dbReference>
<dbReference type="InterPro" id="IPR002528">
    <property type="entry name" value="MATE_fam"/>
</dbReference>
<feature type="transmembrane region" description="Helical" evidence="13">
    <location>
        <begin position="98"/>
        <end position="116"/>
    </location>
</feature>
<dbReference type="InterPro" id="IPR048279">
    <property type="entry name" value="MdtK-like"/>
</dbReference>
<feature type="transmembrane region" description="Helical" evidence="13">
    <location>
        <begin position="136"/>
        <end position="157"/>
    </location>
</feature>
<dbReference type="InterPro" id="IPR050222">
    <property type="entry name" value="MATE_MdtK"/>
</dbReference>
<feature type="transmembrane region" description="Helical" evidence="13">
    <location>
        <begin position="197"/>
        <end position="219"/>
    </location>
</feature>
<keyword evidence="6" id="KW-0050">Antiport</keyword>
<dbReference type="PANTHER" id="PTHR43298:SF2">
    <property type="entry name" value="FMN_FAD EXPORTER YEEO-RELATED"/>
    <property type="match status" value="1"/>
</dbReference>
<evidence type="ECO:0000256" key="13">
    <source>
        <dbReference type="SAM" id="Phobius"/>
    </source>
</evidence>
<evidence type="ECO:0000256" key="9">
    <source>
        <dbReference type="ARBA" id="ARBA00022989"/>
    </source>
</evidence>
<keyword evidence="8 13" id="KW-0812">Transmembrane</keyword>
<name>A0ABW3L3Z6_9BACI</name>
<keyword evidence="11 13" id="KW-0472">Membrane</keyword>
<dbReference type="RefSeq" id="WP_386061398.1">
    <property type="nucleotide sequence ID" value="NZ_JBHTKL010000005.1"/>
</dbReference>
<keyword evidence="9 13" id="KW-1133">Transmembrane helix</keyword>
<evidence type="ECO:0000256" key="6">
    <source>
        <dbReference type="ARBA" id="ARBA00022449"/>
    </source>
</evidence>
<evidence type="ECO:0000256" key="8">
    <source>
        <dbReference type="ARBA" id="ARBA00022692"/>
    </source>
</evidence>
<feature type="transmembrane region" description="Helical" evidence="13">
    <location>
        <begin position="286"/>
        <end position="306"/>
    </location>
</feature>
<feature type="transmembrane region" description="Helical" evidence="13">
    <location>
        <begin position="318"/>
        <end position="340"/>
    </location>
</feature>
<dbReference type="Proteomes" id="UP001596990">
    <property type="component" value="Unassembled WGS sequence"/>
</dbReference>
<keyword evidence="10" id="KW-0406">Ion transport</keyword>
<evidence type="ECO:0000256" key="4">
    <source>
        <dbReference type="ARBA" id="ARBA00020268"/>
    </source>
</evidence>
<organism evidence="14 15">
    <name type="scientific">Thalassobacillus hwangdonensis</name>
    <dbReference type="NCBI Taxonomy" id="546108"/>
    <lineage>
        <taxon>Bacteria</taxon>
        <taxon>Bacillati</taxon>
        <taxon>Bacillota</taxon>
        <taxon>Bacilli</taxon>
        <taxon>Bacillales</taxon>
        <taxon>Bacillaceae</taxon>
        <taxon>Thalassobacillus</taxon>
    </lineage>
</organism>
<feature type="transmembrane region" description="Helical" evidence="13">
    <location>
        <begin position="12"/>
        <end position="37"/>
    </location>
</feature>
<comment type="function">
    <text evidence="1">Multidrug efflux pump.</text>
</comment>
<evidence type="ECO:0000256" key="11">
    <source>
        <dbReference type="ARBA" id="ARBA00023136"/>
    </source>
</evidence>
<evidence type="ECO:0000256" key="10">
    <source>
        <dbReference type="ARBA" id="ARBA00023065"/>
    </source>
</evidence>
<gene>
    <name evidence="14" type="ORF">ACFQ2J_13560</name>
</gene>
<comment type="similarity">
    <text evidence="3">Belongs to the multi antimicrobial extrusion (MATE) (TC 2.A.66.1) family.</text>
</comment>
<feature type="transmembrane region" description="Helical" evidence="13">
    <location>
        <begin position="360"/>
        <end position="381"/>
    </location>
</feature>
<evidence type="ECO:0000256" key="2">
    <source>
        <dbReference type="ARBA" id="ARBA00004651"/>
    </source>
</evidence>
<evidence type="ECO:0000256" key="1">
    <source>
        <dbReference type="ARBA" id="ARBA00003408"/>
    </source>
</evidence>
<comment type="caution">
    <text evidence="14">The sequence shown here is derived from an EMBL/GenBank/DDBJ whole genome shotgun (WGS) entry which is preliminary data.</text>
</comment>
<dbReference type="PIRSF" id="PIRSF006603">
    <property type="entry name" value="DinF"/>
    <property type="match status" value="1"/>
</dbReference>
<protein>
    <recommendedName>
        <fullName evidence="4">Probable multidrug resistance protein NorM</fullName>
    </recommendedName>
    <alternativeName>
        <fullName evidence="12">Multidrug-efflux transporter</fullName>
    </alternativeName>
</protein>
<keyword evidence="7" id="KW-1003">Cell membrane</keyword>
<evidence type="ECO:0000313" key="14">
    <source>
        <dbReference type="EMBL" id="MFD1020209.1"/>
    </source>
</evidence>
<proteinExistence type="inferred from homology"/>
<keyword evidence="5" id="KW-0813">Transport</keyword>
<sequence>MTQKVNAEKERTGLPWILFLAIPAVIENFFQTIIGFVDTYFVSQIGITEVSAVGVTNALLQVYFAIFMALGVAANIYVAKYTGAKNAEKAQQSSWQSIYLAIIAGIVFGVVTLFFAEPMLKLMGAESAVIDAGKTYFKIVAIPSIILSLTFVVASILRGTGDTKTPMKISIYVNLLNIVLDYVLIFGFWIIPGFGLVGAATATVIARLIGVIWLLSIFLKREGTREAGWKRPAINFGEMKKLLTVGAPASGERLVMRIGQVLYFGIIVSLGTATFAAHQIAGSIEVFSYMIGYGFATAATTIVGQLIGAGRIEESQKYALQCTAIAVGFMSIVGLILFFSAEWLAGLFTTDTKVIADITVALRIDAFIQPILAIVLVLTGVYQGGGNTKTPMYITAIGIWLLRTVFVYVLGLAMGFGIAGVWIAIGIDNLFRAIWLSISFIRGNWIKEGFEEKAEAAN</sequence>
<dbReference type="NCBIfam" id="TIGR00797">
    <property type="entry name" value="matE"/>
    <property type="match status" value="1"/>
</dbReference>
<keyword evidence="15" id="KW-1185">Reference proteome</keyword>
<dbReference type="EMBL" id="JBHTKL010000005">
    <property type="protein sequence ID" value="MFD1020209.1"/>
    <property type="molecule type" value="Genomic_DNA"/>
</dbReference>
<evidence type="ECO:0000256" key="7">
    <source>
        <dbReference type="ARBA" id="ARBA00022475"/>
    </source>
</evidence>
<comment type="subcellular location">
    <subcellularLocation>
        <location evidence="2">Cell membrane</location>
        <topology evidence="2">Multi-pass membrane protein</topology>
    </subcellularLocation>
</comment>
<evidence type="ECO:0000313" key="15">
    <source>
        <dbReference type="Proteomes" id="UP001596990"/>
    </source>
</evidence>
<feature type="transmembrane region" description="Helical" evidence="13">
    <location>
        <begin position="169"/>
        <end position="191"/>
    </location>
</feature>
<evidence type="ECO:0000256" key="5">
    <source>
        <dbReference type="ARBA" id="ARBA00022448"/>
    </source>
</evidence>
<accession>A0ABW3L3Z6</accession>
<feature type="transmembrane region" description="Helical" evidence="13">
    <location>
        <begin position="261"/>
        <end position="280"/>
    </location>
</feature>
<dbReference type="Pfam" id="PF01554">
    <property type="entry name" value="MatE"/>
    <property type="match status" value="2"/>
</dbReference>
<dbReference type="CDD" id="cd13137">
    <property type="entry name" value="MATE_NorM_like"/>
    <property type="match status" value="1"/>
</dbReference>
<evidence type="ECO:0000256" key="3">
    <source>
        <dbReference type="ARBA" id="ARBA00010199"/>
    </source>
</evidence>
<evidence type="ECO:0000256" key="12">
    <source>
        <dbReference type="ARBA" id="ARBA00031636"/>
    </source>
</evidence>
<feature type="transmembrane region" description="Helical" evidence="13">
    <location>
        <begin position="57"/>
        <end position="78"/>
    </location>
</feature>